<proteinExistence type="predicted"/>
<protein>
    <submittedName>
        <fullName evidence="1">Uncharacterized protein</fullName>
    </submittedName>
</protein>
<accession>A0A922N5S2</accession>
<comment type="caution">
    <text evidence="1">The sequence shown here is derived from an EMBL/GenBank/DDBJ whole genome shotgun (WGS) entry which is preliminary data.</text>
</comment>
<dbReference type="EMBL" id="NRDI02000013">
    <property type="protein sequence ID" value="KAI1511819.1"/>
    <property type="molecule type" value="Genomic_DNA"/>
</dbReference>
<sequence length="298" mass="33901">MSKSTDTTAASPSANEPPVRANMFFTHLNLDVRCMIYDLLELPPVGNTNIGFILSCKQAYTGAETAAVRGFNRLLKKTEAEMVELETNGGRDETPGARLDVSLYPSTSKFSDLRNLRIGVSWPIIQRPVLAKQLLGCHLSKLTLVAIGSDHLRWGDNRDYELQPMDKHDFFFEVHRFFCLIAMHDSCLSCGGFPFRFNRYKAKCIELIWGNHSTQTTPDTVYPTHFGFQNHTAKEKAEGRMVATVTDFVGHERGSVLLEYDGPWKVTFDDNQSYQLISDSWRKLWNNLLYRAQLVSDY</sequence>
<reference evidence="2" key="1">
    <citation type="journal article" date="2022" name="Microb. Genom.">
        <title>A global pangenome for the wheat fungal pathogen Pyrenophora tritici-repentis and prediction of effector protein structural homology.</title>
        <authorList>
            <person name="Moolhuijzen P.M."/>
            <person name="See P.T."/>
            <person name="Shi G."/>
            <person name="Powell H.R."/>
            <person name="Cockram J."/>
            <person name="Jorgensen L.N."/>
            <person name="Benslimane H."/>
            <person name="Strelkov S.E."/>
            <person name="Turner J."/>
            <person name="Liu Z."/>
            <person name="Moffat C.S."/>
        </authorList>
    </citation>
    <scope>NUCLEOTIDE SEQUENCE [LARGE SCALE GENOMIC DNA]</scope>
</reference>
<dbReference type="AlphaFoldDB" id="A0A922N5S2"/>
<evidence type="ECO:0000313" key="1">
    <source>
        <dbReference type="EMBL" id="KAI1511819.1"/>
    </source>
</evidence>
<evidence type="ECO:0000313" key="2">
    <source>
        <dbReference type="Proteomes" id="UP000249757"/>
    </source>
</evidence>
<name>A0A922N5S2_9PLEO</name>
<keyword evidence="2" id="KW-1185">Reference proteome</keyword>
<dbReference type="Proteomes" id="UP000249757">
    <property type="component" value="Unassembled WGS sequence"/>
</dbReference>
<organism evidence="1 2">
    <name type="scientific">Pyrenophora tritici-repentis</name>
    <dbReference type="NCBI Taxonomy" id="45151"/>
    <lineage>
        <taxon>Eukaryota</taxon>
        <taxon>Fungi</taxon>
        <taxon>Dikarya</taxon>
        <taxon>Ascomycota</taxon>
        <taxon>Pezizomycotina</taxon>
        <taxon>Dothideomycetes</taxon>
        <taxon>Pleosporomycetidae</taxon>
        <taxon>Pleosporales</taxon>
        <taxon>Pleosporineae</taxon>
        <taxon>Pleosporaceae</taxon>
        <taxon>Pyrenophora</taxon>
    </lineage>
</organism>
<gene>
    <name evidence="1" type="ORF">Ptr86124_009463</name>
</gene>